<dbReference type="CDD" id="cd07409">
    <property type="entry name" value="MPP_CD73_N"/>
    <property type="match status" value="1"/>
</dbReference>
<dbReference type="Gene3D" id="3.90.780.10">
    <property type="entry name" value="5'-Nucleotidase, C-terminal domain"/>
    <property type="match status" value="1"/>
</dbReference>
<dbReference type="InterPro" id="IPR029052">
    <property type="entry name" value="Metallo-depent_PP-like"/>
</dbReference>
<dbReference type="SUPFAM" id="SSF55816">
    <property type="entry name" value="5'-nucleotidase (syn. UDP-sugar hydrolase), C-terminal domain"/>
    <property type="match status" value="1"/>
</dbReference>
<keyword evidence="1" id="KW-0732">Signal</keyword>
<dbReference type="InterPro" id="IPR006179">
    <property type="entry name" value="5_nucleotidase/apyrase"/>
</dbReference>
<dbReference type="InterPro" id="IPR036907">
    <property type="entry name" value="5'-Nucleotdase_C_sf"/>
</dbReference>
<evidence type="ECO:0000313" key="6">
    <source>
        <dbReference type="Proteomes" id="UP000060487"/>
    </source>
</evidence>
<dbReference type="PRINTS" id="PR01607">
    <property type="entry name" value="APYRASEFAMLY"/>
</dbReference>
<evidence type="ECO:0000313" key="5">
    <source>
        <dbReference type="EMBL" id="KWT91863.1"/>
    </source>
</evidence>
<feature type="domain" description="5'-Nucleotidase C-terminal" evidence="4">
    <location>
        <begin position="378"/>
        <end position="519"/>
    </location>
</feature>
<keyword evidence="2" id="KW-0378">Hydrolase</keyword>
<comment type="similarity">
    <text evidence="2">Belongs to the 5'-nucleotidase family.</text>
</comment>
<evidence type="ECO:0000259" key="4">
    <source>
        <dbReference type="Pfam" id="PF02872"/>
    </source>
</evidence>
<keyword evidence="6" id="KW-1185">Reference proteome</keyword>
<keyword evidence="2" id="KW-0547">Nucleotide-binding</keyword>
<proteinExistence type="inferred from homology"/>
<dbReference type="RefSeq" id="WP_085051195.1">
    <property type="nucleotide sequence ID" value="NZ_LNQR01000027.1"/>
</dbReference>
<accession>A0ABR5SJZ9</accession>
<dbReference type="PANTHER" id="PTHR11575">
    <property type="entry name" value="5'-NUCLEOTIDASE-RELATED"/>
    <property type="match status" value="1"/>
</dbReference>
<reference evidence="5 6" key="1">
    <citation type="submission" date="2015-11" db="EMBL/GenBank/DDBJ databases">
        <authorList>
            <person name="Lin W."/>
        </authorList>
    </citation>
    <scope>NUCLEOTIDE SEQUENCE [LARGE SCALE GENOMIC DNA]</scope>
    <source>
        <strain evidence="5 6">HCH-1</strain>
    </source>
</reference>
<comment type="caution">
    <text evidence="5">The sequence shown here is derived from an EMBL/GenBank/DDBJ whole genome shotgun (WGS) entry which is preliminary data.</text>
</comment>
<dbReference type="SUPFAM" id="SSF56300">
    <property type="entry name" value="Metallo-dependent phosphatases"/>
    <property type="match status" value="1"/>
</dbReference>
<dbReference type="Pfam" id="PF00149">
    <property type="entry name" value="Metallophos"/>
    <property type="match status" value="1"/>
</dbReference>
<evidence type="ECO:0000256" key="1">
    <source>
        <dbReference type="ARBA" id="ARBA00022729"/>
    </source>
</evidence>
<organism evidence="5 6">
    <name type="scientific">Candidatus Magnetominusculus xianensis</name>
    <dbReference type="NCBI Taxonomy" id="1748249"/>
    <lineage>
        <taxon>Bacteria</taxon>
        <taxon>Pseudomonadati</taxon>
        <taxon>Nitrospirota</taxon>
        <taxon>Nitrospiria</taxon>
        <taxon>Nitrospirales</taxon>
        <taxon>Nitrospiraceae</taxon>
        <taxon>Candidatus Magnetominusculus</taxon>
    </lineage>
</organism>
<dbReference type="Proteomes" id="UP000060487">
    <property type="component" value="Unassembled WGS sequence"/>
</dbReference>
<dbReference type="Gene3D" id="3.60.21.10">
    <property type="match status" value="1"/>
</dbReference>
<feature type="domain" description="Calcineurin-like phosphoesterase" evidence="3">
    <location>
        <begin position="33"/>
        <end position="247"/>
    </location>
</feature>
<gene>
    <name evidence="5" type="ORF">ASN18_0666</name>
</gene>
<name>A0ABR5SJZ9_9BACT</name>
<dbReference type="InterPro" id="IPR008334">
    <property type="entry name" value="5'-Nucleotdase_C"/>
</dbReference>
<dbReference type="EMBL" id="LNQR01000027">
    <property type="protein sequence ID" value="KWT91863.1"/>
    <property type="molecule type" value="Genomic_DNA"/>
</dbReference>
<evidence type="ECO:0000256" key="2">
    <source>
        <dbReference type="RuleBase" id="RU362119"/>
    </source>
</evidence>
<evidence type="ECO:0000259" key="3">
    <source>
        <dbReference type="Pfam" id="PF00149"/>
    </source>
</evidence>
<dbReference type="Pfam" id="PF02872">
    <property type="entry name" value="5_nucleotid_C"/>
    <property type="match status" value="1"/>
</dbReference>
<dbReference type="PANTHER" id="PTHR11575:SF24">
    <property type="entry name" value="5'-NUCLEOTIDASE"/>
    <property type="match status" value="1"/>
</dbReference>
<dbReference type="InterPro" id="IPR004843">
    <property type="entry name" value="Calcineurin-like_PHP"/>
</dbReference>
<protein>
    <submittedName>
        <fullName evidence="5">Multifunctional 2',3'-cyclic-nucleotide 2'-phosphodiesterase/5'-nucleotidase/3'-nucleotidase</fullName>
    </submittedName>
</protein>
<sequence length="570" mass="61773">MDTAFKGMRIVIIAAVLFGFLTFGIADDTYTISIAHINDTHSHLEPSSISLTYNSSPFVVRAGGFPWITSAMTALRESRSNLLFLHAGDVFTGTVYFSKYQGLADVDFLNPMHLDAMTTGNHEFDKGPSVLAEFIKKAAFPVVSANLEISTESQLYGLIKPYTIIEKNGRKIGIAGLTTTETPYISKPGKSVKFNDIIKSAQTAVSALTTQGVNIIVILSHIGYDNDLVLARTLSGVDVIVGGHSHTLLGDNALSQVGLHPAGPYPTEVCAADNTTVLVVTAWEFGKILGLTDIDFDADGRIISYRGGQTVILPDTPVNTPETTEFYESDRTGITSNPRFQLVKEDPVAAQKLDNYTAPIKGFMSETIAYAEEPLKRANNHGPGPIITDSILQKTAASGAVIAIMNAGGVRIDLPKGNISIADAYSLMPFNNTIYVLKLKGSQIKDAIESTIEFQISKDKKPPFLYASGLGFTLDLSKPKGQRVKDMEIKIKQTYVPVRMNTFYKIAVSEYIAKGGDGFMPSQGTEAVSPLKAASSAVDTGFIDSEVFIEYIRALKTLKNPVELRIRMSQ</sequence>